<evidence type="ECO:0000256" key="3">
    <source>
        <dbReference type="ARBA" id="ARBA00023125"/>
    </source>
</evidence>
<dbReference type="Gene3D" id="1.20.140.160">
    <property type="match status" value="1"/>
</dbReference>
<sequence length="315" mass="33165">MALSETSSAPTSIGITDRDTDDPAAARAERNRLVVENLPLVGYLVSEVWARASHLSRDDLAAAGALALVTAADSFDPAYGVPFGAFARRRIMGAFADEMRAADWATRGARERIKAVTSTRETLSNALGRAPEVEELASATGLDRAAVVEALNDAARTVQPLDETVADRLASDAEAPGETLLVEERLTYLRAAVEALPERQRAVIEQVYFQDKSVSEIARELGITHSAVSQQRSAAVKLLREGLAAHYSDSDEALSASGAPASSPGGLRSAAGQHVGAPSVSEVTGPAAAKRIAYLARMAAHPLLRRPSLTESVAS</sequence>
<feature type="region of interest" description="Disordered" evidence="5">
    <location>
        <begin position="1"/>
        <end position="22"/>
    </location>
</feature>
<dbReference type="InterPro" id="IPR007630">
    <property type="entry name" value="RNA_pol_sigma70_r4"/>
</dbReference>
<evidence type="ECO:0000256" key="2">
    <source>
        <dbReference type="ARBA" id="ARBA00023082"/>
    </source>
</evidence>
<dbReference type="GO" id="GO:0003677">
    <property type="term" value="F:DNA binding"/>
    <property type="evidence" value="ECO:0007669"/>
    <property type="project" value="UniProtKB-KW"/>
</dbReference>
<dbReference type="Proteomes" id="UP001321506">
    <property type="component" value="Unassembled WGS sequence"/>
</dbReference>
<dbReference type="GO" id="GO:0016987">
    <property type="term" value="F:sigma factor activity"/>
    <property type="evidence" value="ECO:0007669"/>
    <property type="project" value="UniProtKB-KW"/>
</dbReference>
<evidence type="ECO:0000259" key="6">
    <source>
        <dbReference type="Pfam" id="PF04542"/>
    </source>
</evidence>
<keyword evidence="2" id="KW-0731">Sigma factor</keyword>
<reference evidence="8 9" key="1">
    <citation type="submission" date="2023-04" db="EMBL/GenBank/DDBJ databases">
        <title>Klugiella caeni sp. nov. isolated from the sludge of biochemical tank.</title>
        <authorList>
            <person name="Geng K."/>
        </authorList>
    </citation>
    <scope>NUCLEOTIDE SEQUENCE [LARGE SCALE GENOMIC DNA]</scope>
    <source>
        <strain evidence="8 9">YN-L-19</strain>
    </source>
</reference>
<dbReference type="InterPro" id="IPR007627">
    <property type="entry name" value="RNA_pol_sigma70_r2"/>
</dbReference>
<name>A0AAW6T6V0_9MICO</name>
<organism evidence="8 9">
    <name type="scientific">Ruicaihuangia caeni</name>
    <dbReference type="NCBI Taxonomy" id="3042517"/>
    <lineage>
        <taxon>Bacteria</taxon>
        <taxon>Bacillati</taxon>
        <taxon>Actinomycetota</taxon>
        <taxon>Actinomycetes</taxon>
        <taxon>Micrococcales</taxon>
        <taxon>Microbacteriaceae</taxon>
        <taxon>Ruicaihuangia</taxon>
    </lineage>
</organism>
<comment type="caution">
    <text evidence="8">The sequence shown here is derived from an EMBL/GenBank/DDBJ whole genome shotgun (WGS) entry which is preliminary data.</text>
</comment>
<dbReference type="SUPFAM" id="SSF88946">
    <property type="entry name" value="Sigma2 domain of RNA polymerase sigma factors"/>
    <property type="match status" value="1"/>
</dbReference>
<dbReference type="InterPro" id="IPR013324">
    <property type="entry name" value="RNA_pol_sigma_r3/r4-like"/>
</dbReference>
<dbReference type="Pfam" id="PF04542">
    <property type="entry name" value="Sigma70_r2"/>
    <property type="match status" value="1"/>
</dbReference>
<gene>
    <name evidence="8" type="ORF">QF206_02655</name>
</gene>
<evidence type="ECO:0000256" key="4">
    <source>
        <dbReference type="ARBA" id="ARBA00023163"/>
    </source>
</evidence>
<dbReference type="NCBIfam" id="TIGR02937">
    <property type="entry name" value="sigma70-ECF"/>
    <property type="match status" value="1"/>
</dbReference>
<dbReference type="SUPFAM" id="SSF88659">
    <property type="entry name" value="Sigma3 and sigma4 domains of RNA polymerase sigma factors"/>
    <property type="match status" value="2"/>
</dbReference>
<feature type="domain" description="RNA polymerase sigma-70 region 4" evidence="7">
    <location>
        <begin position="193"/>
        <end position="241"/>
    </location>
</feature>
<dbReference type="CDD" id="cd06171">
    <property type="entry name" value="Sigma70_r4"/>
    <property type="match status" value="1"/>
</dbReference>
<feature type="compositionally biased region" description="Polar residues" evidence="5">
    <location>
        <begin position="1"/>
        <end position="14"/>
    </location>
</feature>
<keyword evidence="4" id="KW-0804">Transcription</keyword>
<evidence type="ECO:0000313" key="8">
    <source>
        <dbReference type="EMBL" id="MDI2097868.1"/>
    </source>
</evidence>
<dbReference type="GO" id="GO:0006352">
    <property type="term" value="P:DNA-templated transcription initiation"/>
    <property type="evidence" value="ECO:0007669"/>
    <property type="project" value="InterPro"/>
</dbReference>
<dbReference type="InterPro" id="IPR014284">
    <property type="entry name" value="RNA_pol_sigma-70_dom"/>
</dbReference>
<feature type="region of interest" description="Disordered" evidence="5">
    <location>
        <begin position="250"/>
        <end position="282"/>
    </location>
</feature>
<feature type="compositionally biased region" description="Low complexity" evidence="5">
    <location>
        <begin position="253"/>
        <end position="272"/>
    </location>
</feature>
<dbReference type="EMBL" id="JASATX010000001">
    <property type="protein sequence ID" value="MDI2097868.1"/>
    <property type="molecule type" value="Genomic_DNA"/>
</dbReference>
<accession>A0AAW6T6V0</accession>
<dbReference type="PANTHER" id="PTHR30385">
    <property type="entry name" value="SIGMA FACTOR F FLAGELLAR"/>
    <property type="match status" value="1"/>
</dbReference>
<dbReference type="Pfam" id="PF04545">
    <property type="entry name" value="Sigma70_r4"/>
    <property type="match status" value="1"/>
</dbReference>
<proteinExistence type="predicted"/>
<evidence type="ECO:0000256" key="1">
    <source>
        <dbReference type="ARBA" id="ARBA00023015"/>
    </source>
</evidence>
<keyword evidence="1" id="KW-0805">Transcription regulation</keyword>
<protein>
    <submittedName>
        <fullName evidence="8">Sigma-70 family RNA polymerase sigma factor</fullName>
    </submittedName>
</protein>
<evidence type="ECO:0000256" key="5">
    <source>
        <dbReference type="SAM" id="MobiDB-lite"/>
    </source>
</evidence>
<keyword evidence="3" id="KW-0238">DNA-binding</keyword>
<dbReference type="RefSeq" id="WP_281487644.1">
    <property type="nucleotide sequence ID" value="NZ_JASATX010000001.1"/>
</dbReference>
<evidence type="ECO:0000259" key="7">
    <source>
        <dbReference type="Pfam" id="PF04545"/>
    </source>
</evidence>
<dbReference type="AlphaFoldDB" id="A0AAW6T6V0"/>
<dbReference type="Gene3D" id="1.10.1740.10">
    <property type="match status" value="1"/>
</dbReference>
<feature type="domain" description="RNA polymerase sigma-70 region 2" evidence="6">
    <location>
        <begin position="33"/>
        <end position="104"/>
    </location>
</feature>
<keyword evidence="9" id="KW-1185">Reference proteome</keyword>
<evidence type="ECO:0000313" key="9">
    <source>
        <dbReference type="Proteomes" id="UP001321506"/>
    </source>
</evidence>
<dbReference type="InterPro" id="IPR013325">
    <property type="entry name" value="RNA_pol_sigma_r2"/>
</dbReference>